<evidence type="ECO:0000313" key="1">
    <source>
        <dbReference type="EMBL" id="KKL62092.1"/>
    </source>
</evidence>
<organism evidence="1">
    <name type="scientific">marine sediment metagenome</name>
    <dbReference type="NCBI Taxonomy" id="412755"/>
    <lineage>
        <taxon>unclassified sequences</taxon>
        <taxon>metagenomes</taxon>
        <taxon>ecological metagenomes</taxon>
    </lineage>
</organism>
<protein>
    <submittedName>
        <fullName evidence="1">Uncharacterized protein</fullName>
    </submittedName>
</protein>
<reference evidence="1" key="1">
    <citation type="journal article" date="2015" name="Nature">
        <title>Complex archaea that bridge the gap between prokaryotes and eukaryotes.</title>
        <authorList>
            <person name="Spang A."/>
            <person name="Saw J.H."/>
            <person name="Jorgensen S.L."/>
            <person name="Zaremba-Niedzwiedzka K."/>
            <person name="Martijn J."/>
            <person name="Lind A.E."/>
            <person name="van Eijk R."/>
            <person name="Schleper C."/>
            <person name="Guy L."/>
            <person name="Ettema T.J."/>
        </authorList>
    </citation>
    <scope>NUCLEOTIDE SEQUENCE</scope>
</reference>
<proteinExistence type="predicted"/>
<comment type="caution">
    <text evidence="1">The sequence shown here is derived from an EMBL/GenBank/DDBJ whole genome shotgun (WGS) entry which is preliminary data.</text>
</comment>
<dbReference type="EMBL" id="LAZR01028601">
    <property type="protein sequence ID" value="KKL62092.1"/>
    <property type="molecule type" value="Genomic_DNA"/>
</dbReference>
<accession>A0A0F9GFZ4</accession>
<feature type="non-terminal residue" evidence="1">
    <location>
        <position position="1"/>
    </location>
</feature>
<sequence>AKIKAGKLPAGRFFERRALKAFPEITT</sequence>
<dbReference type="AlphaFoldDB" id="A0A0F9GFZ4"/>
<name>A0A0F9GFZ4_9ZZZZ</name>
<gene>
    <name evidence="1" type="ORF">LCGC14_2188720</name>
</gene>